<feature type="signal peptide" evidence="1">
    <location>
        <begin position="1"/>
        <end position="25"/>
    </location>
</feature>
<dbReference type="NCBIfam" id="NF047391">
    <property type="entry name" value="SA0570_fam"/>
    <property type="match status" value="1"/>
</dbReference>
<keyword evidence="1" id="KW-0732">Signal</keyword>
<gene>
    <name evidence="2" type="ORF">SAMEA4384403_02266</name>
</gene>
<name>A0A240A8A3_9STAP</name>
<organism evidence="2 3">
    <name type="scientific">Mammaliicoccus stepanovicii</name>
    <dbReference type="NCBI Taxonomy" id="643214"/>
    <lineage>
        <taxon>Bacteria</taxon>
        <taxon>Bacillati</taxon>
        <taxon>Bacillota</taxon>
        <taxon>Bacilli</taxon>
        <taxon>Bacillales</taxon>
        <taxon>Staphylococcaceae</taxon>
        <taxon>Mammaliicoccus</taxon>
    </lineage>
</organism>
<evidence type="ECO:0000313" key="3">
    <source>
        <dbReference type="Proteomes" id="UP000242084"/>
    </source>
</evidence>
<dbReference type="OrthoDB" id="2399156at2"/>
<dbReference type="AlphaFoldDB" id="A0A240A8A3"/>
<dbReference type="InterPro" id="IPR058116">
    <property type="entry name" value="SA0570-like"/>
</dbReference>
<reference evidence="2 3" key="1">
    <citation type="submission" date="2017-06" db="EMBL/GenBank/DDBJ databases">
        <authorList>
            <consortium name="Pathogen Informatics"/>
        </authorList>
    </citation>
    <scope>NUCLEOTIDE SEQUENCE [LARGE SCALE GENOMIC DNA]</scope>
    <source>
        <strain evidence="2 3">NCTC13839</strain>
    </source>
</reference>
<keyword evidence="3" id="KW-1185">Reference proteome</keyword>
<sequence length="175" mass="19886">MKKCLLTLAMLLLVLPFSTFTEAHAVTNNQLDINAKNVQAYKNGTIAIENIKIGDKISKIKSKYPNLMFSYSDDSNEKENYYEFDTDNGHMIITATGNGHKESVKRITMVYNKLTNVKLDQLVKVLGSNTTKRVQNNKYTGGYAYVNNNKAHFQLSKANPNSKQFQVYRIDLGKY</sequence>
<dbReference type="EMBL" id="LT906462">
    <property type="protein sequence ID" value="SNV79173.1"/>
    <property type="molecule type" value="Genomic_DNA"/>
</dbReference>
<protein>
    <submittedName>
        <fullName evidence="2">Exported protein</fullName>
    </submittedName>
</protein>
<feature type="chain" id="PRO_5030041741" evidence="1">
    <location>
        <begin position="26"/>
        <end position="175"/>
    </location>
</feature>
<proteinExistence type="predicted"/>
<accession>A0A240A8A3</accession>
<dbReference type="KEGG" id="sste:SAMEA4384403_2266"/>
<dbReference type="RefSeq" id="WP_095089663.1">
    <property type="nucleotide sequence ID" value="NZ_BMDM01000001.1"/>
</dbReference>
<evidence type="ECO:0000256" key="1">
    <source>
        <dbReference type="SAM" id="SignalP"/>
    </source>
</evidence>
<evidence type="ECO:0000313" key="2">
    <source>
        <dbReference type="EMBL" id="SNV79173.1"/>
    </source>
</evidence>
<dbReference type="Proteomes" id="UP000242084">
    <property type="component" value="Chromosome 1"/>
</dbReference>